<feature type="transmembrane region" description="Helical" evidence="6">
    <location>
        <begin position="152"/>
        <end position="176"/>
    </location>
</feature>
<feature type="transmembrane region" description="Helical" evidence="6">
    <location>
        <begin position="209"/>
        <end position="231"/>
    </location>
</feature>
<keyword evidence="4 6" id="KW-1133">Transmembrane helix</keyword>
<dbReference type="GO" id="GO:0005886">
    <property type="term" value="C:plasma membrane"/>
    <property type="evidence" value="ECO:0007669"/>
    <property type="project" value="UniProtKB-SubCell"/>
</dbReference>
<reference evidence="7 8" key="1">
    <citation type="submission" date="2019-11" db="EMBL/GenBank/DDBJ databases">
        <title>Pseudooceanicola pacifica sp. nov., isolated from deep-sea sediment of the Pacific Ocean.</title>
        <authorList>
            <person name="Lyu L."/>
        </authorList>
    </citation>
    <scope>NUCLEOTIDE SEQUENCE [LARGE SCALE GENOMIC DNA]</scope>
    <source>
        <strain evidence="7 8">216_PA32_1</strain>
    </source>
</reference>
<feature type="transmembrane region" description="Helical" evidence="6">
    <location>
        <begin position="12"/>
        <end position="29"/>
    </location>
</feature>
<protein>
    <submittedName>
        <fullName evidence="7">ABC transporter permease</fullName>
    </submittedName>
</protein>
<dbReference type="Pfam" id="PF02653">
    <property type="entry name" value="BPD_transp_2"/>
    <property type="match status" value="1"/>
</dbReference>
<dbReference type="GO" id="GO:0022857">
    <property type="term" value="F:transmembrane transporter activity"/>
    <property type="evidence" value="ECO:0007669"/>
    <property type="project" value="InterPro"/>
</dbReference>
<evidence type="ECO:0000313" key="7">
    <source>
        <dbReference type="EMBL" id="MWB78330.1"/>
    </source>
</evidence>
<comment type="subcellular location">
    <subcellularLocation>
        <location evidence="1">Cell membrane</location>
        <topology evidence="1">Multi-pass membrane protein</topology>
    </subcellularLocation>
</comment>
<name>A0A844WEG0_9RHOB</name>
<dbReference type="RefSeq" id="WP_160382588.1">
    <property type="nucleotide sequence ID" value="NZ_WNXQ01000004.1"/>
</dbReference>
<organism evidence="7 8">
    <name type="scientific">Pseudooceanicola pacificus</name>
    <dbReference type="NCBI Taxonomy" id="2676438"/>
    <lineage>
        <taxon>Bacteria</taxon>
        <taxon>Pseudomonadati</taxon>
        <taxon>Pseudomonadota</taxon>
        <taxon>Alphaproteobacteria</taxon>
        <taxon>Rhodobacterales</taxon>
        <taxon>Paracoccaceae</taxon>
        <taxon>Pseudooceanicola</taxon>
    </lineage>
</organism>
<feature type="transmembrane region" description="Helical" evidence="6">
    <location>
        <begin position="90"/>
        <end position="113"/>
    </location>
</feature>
<dbReference type="CDD" id="cd06579">
    <property type="entry name" value="TM_PBP1_transp_AraH_like"/>
    <property type="match status" value="1"/>
</dbReference>
<accession>A0A844WEG0</accession>
<evidence type="ECO:0000256" key="5">
    <source>
        <dbReference type="ARBA" id="ARBA00023136"/>
    </source>
</evidence>
<feature type="transmembrane region" description="Helical" evidence="6">
    <location>
        <begin position="237"/>
        <end position="256"/>
    </location>
</feature>
<keyword evidence="8" id="KW-1185">Reference proteome</keyword>
<comment type="caution">
    <text evidence="7">The sequence shown here is derived from an EMBL/GenBank/DDBJ whole genome shotgun (WGS) entry which is preliminary data.</text>
</comment>
<dbReference type="EMBL" id="WNXQ01000004">
    <property type="protein sequence ID" value="MWB78330.1"/>
    <property type="molecule type" value="Genomic_DNA"/>
</dbReference>
<feature type="transmembrane region" description="Helical" evidence="6">
    <location>
        <begin position="291"/>
        <end position="310"/>
    </location>
</feature>
<evidence type="ECO:0000256" key="1">
    <source>
        <dbReference type="ARBA" id="ARBA00004651"/>
    </source>
</evidence>
<keyword evidence="3 6" id="KW-0812">Transmembrane</keyword>
<evidence type="ECO:0000256" key="4">
    <source>
        <dbReference type="ARBA" id="ARBA00022989"/>
    </source>
</evidence>
<dbReference type="PANTHER" id="PTHR32196:SF72">
    <property type="entry name" value="RIBOSE IMPORT PERMEASE PROTEIN RBSC"/>
    <property type="match status" value="1"/>
</dbReference>
<evidence type="ECO:0000256" key="2">
    <source>
        <dbReference type="ARBA" id="ARBA00022475"/>
    </source>
</evidence>
<keyword evidence="2" id="KW-1003">Cell membrane</keyword>
<dbReference type="AlphaFoldDB" id="A0A844WEG0"/>
<dbReference type="Proteomes" id="UP000443843">
    <property type="component" value="Unassembled WGS sequence"/>
</dbReference>
<dbReference type="PANTHER" id="PTHR32196">
    <property type="entry name" value="ABC TRANSPORTER PERMEASE PROTEIN YPHD-RELATED-RELATED"/>
    <property type="match status" value="1"/>
</dbReference>
<dbReference type="InterPro" id="IPR001851">
    <property type="entry name" value="ABC_transp_permease"/>
</dbReference>
<evidence type="ECO:0000313" key="8">
    <source>
        <dbReference type="Proteomes" id="UP000443843"/>
    </source>
</evidence>
<sequence>MNVFLARHGRPLISITILVLLFTYFISIHPRGLTLGVVTAWSNQGTALALLAVGQTIVVMSRGIDLSIGPILALSNCVASHLVDGTPAEIALGVVAVVLVGTACGTLNGLVVVFGRLQAIIATLATGAIFSGLALIVRPIPGGSIDAAFADVMTWTVADTIPAAFLVIAGSALIWYPIRKTRTGRTIVAAGSLENAAYASGLPVRRAKVLAYALSGFFASLGGLYIGFQTLSGDPSIGLSYTLNSIAAVVIGGTALTGGVGYVIGSIAGALILRTIGSLIFFNGIDPLAQPFFEGMVLLSAVAFGSLRLLRITHRLEMFK</sequence>
<gene>
    <name evidence="7" type="ORF">GLS40_09860</name>
</gene>
<keyword evidence="5 6" id="KW-0472">Membrane</keyword>
<feature type="transmembrane region" description="Helical" evidence="6">
    <location>
        <begin position="263"/>
        <end position="285"/>
    </location>
</feature>
<feature type="transmembrane region" description="Helical" evidence="6">
    <location>
        <begin position="120"/>
        <end position="140"/>
    </location>
</feature>
<evidence type="ECO:0000256" key="3">
    <source>
        <dbReference type="ARBA" id="ARBA00022692"/>
    </source>
</evidence>
<proteinExistence type="predicted"/>
<evidence type="ECO:0000256" key="6">
    <source>
        <dbReference type="SAM" id="Phobius"/>
    </source>
</evidence>